<evidence type="ECO:0000313" key="1">
    <source>
        <dbReference type="EMBL" id="MFD2419622.1"/>
    </source>
</evidence>
<protein>
    <recommendedName>
        <fullName evidence="3">SUKH-4 immunity protein of toxin-antitoxin system</fullName>
    </recommendedName>
</protein>
<evidence type="ECO:0008006" key="3">
    <source>
        <dbReference type="Google" id="ProtNLM"/>
    </source>
</evidence>
<dbReference type="RefSeq" id="WP_378267648.1">
    <property type="nucleotide sequence ID" value="NZ_JBHUKR010000013.1"/>
</dbReference>
<dbReference type="Proteomes" id="UP001597417">
    <property type="component" value="Unassembled WGS sequence"/>
</dbReference>
<accession>A0ABW5FYI0</accession>
<gene>
    <name evidence="1" type="ORF">ACFSXZ_25160</name>
</gene>
<name>A0ABW5FYI0_9PSEU</name>
<evidence type="ECO:0000313" key="2">
    <source>
        <dbReference type="Proteomes" id="UP001597417"/>
    </source>
</evidence>
<dbReference type="EMBL" id="JBHUKR010000013">
    <property type="protein sequence ID" value="MFD2419622.1"/>
    <property type="molecule type" value="Genomic_DNA"/>
</dbReference>
<sequence length="352" mass="38248">MSRPFVPELHEILLRGAGWLPDDVLADTRARLAKGHSGEVAQVVAFAGKRTVVPLTEDDLDVLDAALEADGLHRGVLEGIELTAENTPLLWRFSAESPEPAGTDEDTEGALVAALAERELVSAVASEPGARGLWCAWRTPVDDAPYPRPRLVYVAEVDDDAENAGEPADFAAALQGKLVAAGERDPQVEVVSIHVDPPEYQRVARSLGRLLWAAVPEPEITVARIFDEVDSEEGPRFAPDRPRITDEAERARLVDYLKAGAELLATTGTLPDIVDPGRGDVVPASFRTDGSWVWTDTVTYYLEEHHVSPDPDLLQHIQASQGPPPRPDTVALDRARAALRPSDDRQPVWTTS</sequence>
<reference evidence="2" key="1">
    <citation type="journal article" date="2019" name="Int. J. Syst. Evol. Microbiol.">
        <title>The Global Catalogue of Microorganisms (GCM) 10K type strain sequencing project: providing services to taxonomists for standard genome sequencing and annotation.</title>
        <authorList>
            <consortium name="The Broad Institute Genomics Platform"/>
            <consortium name="The Broad Institute Genome Sequencing Center for Infectious Disease"/>
            <person name="Wu L."/>
            <person name="Ma J."/>
        </authorList>
    </citation>
    <scope>NUCLEOTIDE SEQUENCE [LARGE SCALE GENOMIC DNA]</scope>
    <source>
        <strain evidence="2">CGMCC 4.7645</strain>
    </source>
</reference>
<proteinExistence type="predicted"/>
<organism evidence="1 2">
    <name type="scientific">Amycolatopsis pigmentata</name>
    <dbReference type="NCBI Taxonomy" id="450801"/>
    <lineage>
        <taxon>Bacteria</taxon>
        <taxon>Bacillati</taxon>
        <taxon>Actinomycetota</taxon>
        <taxon>Actinomycetes</taxon>
        <taxon>Pseudonocardiales</taxon>
        <taxon>Pseudonocardiaceae</taxon>
        <taxon>Amycolatopsis</taxon>
    </lineage>
</organism>
<keyword evidence="2" id="KW-1185">Reference proteome</keyword>
<comment type="caution">
    <text evidence="1">The sequence shown here is derived from an EMBL/GenBank/DDBJ whole genome shotgun (WGS) entry which is preliminary data.</text>
</comment>